<organism evidence="2 3">
    <name type="scientific">Sinimarinibacterium thermocellulolyticum</name>
    <dbReference type="NCBI Taxonomy" id="3170016"/>
    <lineage>
        <taxon>Bacteria</taxon>
        <taxon>Pseudomonadati</taxon>
        <taxon>Pseudomonadota</taxon>
        <taxon>Gammaproteobacteria</taxon>
        <taxon>Nevskiales</taxon>
        <taxon>Nevskiaceae</taxon>
        <taxon>Sinimarinibacterium</taxon>
    </lineage>
</organism>
<protein>
    <submittedName>
        <fullName evidence="2">Uncharacterized protein</fullName>
    </submittedName>
</protein>
<reference evidence="2 3" key="1">
    <citation type="submission" date="2024-06" db="EMBL/GenBank/DDBJ databases">
        <authorList>
            <person name="Li Z."/>
            <person name="Jiang Y."/>
        </authorList>
    </citation>
    <scope>NUCLEOTIDE SEQUENCE [LARGE SCALE GENOMIC DNA]</scope>
    <source>
        <strain evidence="2 3">HSW-8</strain>
    </source>
</reference>
<feature type="signal peptide" evidence="1">
    <location>
        <begin position="1"/>
        <end position="26"/>
    </location>
</feature>
<name>A0ABV2ADD8_9GAMM</name>
<keyword evidence="1" id="KW-0732">Signal</keyword>
<comment type="caution">
    <text evidence="2">The sequence shown here is derived from an EMBL/GenBank/DDBJ whole genome shotgun (WGS) entry which is preliminary data.</text>
</comment>
<accession>A0ABV2ADD8</accession>
<evidence type="ECO:0000313" key="3">
    <source>
        <dbReference type="Proteomes" id="UP001465331"/>
    </source>
</evidence>
<sequence length="306" mass="33404">MNKRARHLILLLGLLPGLTGPLPASAQPIQPYVLAQTTTGELQAAVQSIKDKLSGAGFQIVGEYAPYAGAHVVAVTEPALLQAAAATPYGGFGAVEHVAATQVDGVIQVSYLNLDYLAAAYRMDADLSASKQRLAEALGAEKTFGAEQGRSPEQLRNYRYMVGMERFDDFYRLGTHPSYEAAVDTVTRNLEKQVGGAALVYRVQIPGKQQTVFGVSRARVSDTRANDKTIMADTVDQKFDIKTTAYLPYQMMVAEREVIAMHMRFRMAVWHPDLTMATFGKLITSPGAIEELLRKIAGGKRDAFEF</sequence>
<feature type="chain" id="PRO_5047340073" evidence="1">
    <location>
        <begin position="27"/>
        <end position="306"/>
    </location>
</feature>
<dbReference type="Proteomes" id="UP001465331">
    <property type="component" value="Unassembled WGS sequence"/>
</dbReference>
<gene>
    <name evidence="2" type="ORF">ABSH63_14640</name>
</gene>
<evidence type="ECO:0000256" key="1">
    <source>
        <dbReference type="SAM" id="SignalP"/>
    </source>
</evidence>
<evidence type="ECO:0000313" key="2">
    <source>
        <dbReference type="EMBL" id="MES0875237.1"/>
    </source>
</evidence>
<keyword evidence="3" id="KW-1185">Reference proteome</keyword>
<proteinExistence type="predicted"/>
<dbReference type="EMBL" id="JBEPIJ010000025">
    <property type="protein sequence ID" value="MES0875237.1"/>
    <property type="molecule type" value="Genomic_DNA"/>
</dbReference>
<dbReference type="RefSeq" id="WP_352890694.1">
    <property type="nucleotide sequence ID" value="NZ_JBEPIJ010000025.1"/>
</dbReference>